<dbReference type="Proteomes" id="UP001182556">
    <property type="component" value="Unassembled WGS sequence"/>
</dbReference>
<dbReference type="GO" id="GO:0031505">
    <property type="term" value="P:fungal-type cell wall organization"/>
    <property type="evidence" value="ECO:0007669"/>
    <property type="project" value="TreeGrafter"/>
</dbReference>
<keyword evidence="4" id="KW-0812">Transmembrane</keyword>
<dbReference type="AlphaFoldDB" id="A0AAD9L871"/>
<evidence type="ECO:0000259" key="6">
    <source>
        <dbReference type="PROSITE" id="PS51762"/>
    </source>
</evidence>
<dbReference type="GO" id="GO:0009277">
    <property type="term" value="C:fungal-type cell wall"/>
    <property type="evidence" value="ECO:0007669"/>
    <property type="project" value="TreeGrafter"/>
</dbReference>
<dbReference type="PROSITE" id="PS51257">
    <property type="entry name" value="PROKAR_LIPOPROTEIN"/>
    <property type="match status" value="1"/>
</dbReference>
<dbReference type="GO" id="GO:0004553">
    <property type="term" value="F:hydrolase activity, hydrolyzing O-glycosyl compounds"/>
    <property type="evidence" value="ECO:0007669"/>
    <property type="project" value="InterPro"/>
</dbReference>
<keyword evidence="1 5" id="KW-0732">Signal</keyword>
<evidence type="ECO:0000256" key="2">
    <source>
        <dbReference type="ARBA" id="ARBA00022801"/>
    </source>
</evidence>
<keyword evidence="4" id="KW-0472">Membrane</keyword>
<dbReference type="Gene3D" id="2.60.120.200">
    <property type="match status" value="1"/>
</dbReference>
<dbReference type="SUPFAM" id="SSF49899">
    <property type="entry name" value="Concanavalin A-like lectins/glucanases"/>
    <property type="match status" value="1"/>
</dbReference>
<evidence type="ECO:0000256" key="5">
    <source>
        <dbReference type="SAM" id="SignalP"/>
    </source>
</evidence>
<evidence type="ECO:0000256" key="1">
    <source>
        <dbReference type="ARBA" id="ARBA00022729"/>
    </source>
</evidence>
<accession>A0AAD9L871</accession>
<evidence type="ECO:0000313" key="7">
    <source>
        <dbReference type="EMBL" id="KAK1926901.1"/>
    </source>
</evidence>
<dbReference type="PROSITE" id="PS51762">
    <property type="entry name" value="GH16_2"/>
    <property type="match status" value="1"/>
</dbReference>
<dbReference type="PANTHER" id="PTHR10963">
    <property type="entry name" value="GLYCOSYL HYDROLASE-RELATED"/>
    <property type="match status" value="1"/>
</dbReference>
<dbReference type="GO" id="GO:0016757">
    <property type="term" value="F:glycosyltransferase activity"/>
    <property type="evidence" value="ECO:0007669"/>
    <property type="project" value="TreeGrafter"/>
</dbReference>
<dbReference type="GO" id="GO:0008061">
    <property type="term" value="F:chitin binding"/>
    <property type="evidence" value="ECO:0007669"/>
    <property type="project" value="InterPro"/>
</dbReference>
<dbReference type="InterPro" id="IPR000757">
    <property type="entry name" value="Beta-glucanase-like"/>
</dbReference>
<feature type="signal peptide" evidence="5">
    <location>
        <begin position="1"/>
        <end position="21"/>
    </location>
</feature>
<proteinExistence type="predicted"/>
<dbReference type="GO" id="GO:0005975">
    <property type="term" value="P:carbohydrate metabolic process"/>
    <property type="evidence" value="ECO:0007669"/>
    <property type="project" value="InterPro"/>
</dbReference>
<feature type="domain" description="GH16" evidence="6">
    <location>
        <begin position="61"/>
        <end position="279"/>
    </location>
</feature>
<keyword evidence="4" id="KW-1133">Transmembrane helix</keyword>
<dbReference type="Pfam" id="PF00722">
    <property type="entry name" value="Glyco_hydro_16"/>
    <property type="match status" value="1"/>
</dbReference>
<evidence type="ECO:0000313" key="8">
    <source>
        <dbReference type="Proteomes" id="UP001182556"/>
    </source>
</evidence>
<protein>
    <submittedName>
        <fullName evidence="7">Cell wall organization and biogenesis-related protein</fullName>
    </submittedName>
</protein>
<sequence length="368" mass="39609">MILLRSMLPLAALVLLTIVSAQSTCNATVSCPASAPCCSEYGFCGTGSYCLGGCEPLYSYKPDSCLPNPVCENLNSTFYNLERVQVNASLYNGNASAYDWVVNSGSVIATDEGTRLLLTQNNSGTKISSTRYVHYGRIEFVLKTSKWPGVVTAAITMSDVKDEIDLEFTGHSVNEAQTNYWYLGVANYSATQGQSVHVDEDTSQNFHTYAIDWKEDSISWLVDGNIVRTVLKADTYTSDGIPHYPMTPSRIQLSIWPAGIPSSAPGTIDWSGGMIDWSDPDYVANGYFWNVLQSVNMICADDPTQAQGTTGWIYSGNGSDGLPHVLDTNASTIIGGASRGVGLPHGTITQIGMFLAPLVIACLAILAQ</sequence>
<feature type="chain" id="PRO_5042290310" evidence="5">
    <location>
        <begin position="22"/>
        <end position="368"/>
    </location>
</feature>
<dbReference type="EMBL" id="JAODAN010000001">
    <property type="protein sequence ID" value="KAK1926901.1"/>
    <property type="molecule type" value="Genomic_DNA"/>
</dbReference>
<gene>
    <name evidence="7" type="ORF">DB88DRAFT_475966</name>
</gene>
<keyword evidence="2" id="KW-0378">Hydrolase</keyword>
<reference evidence="7" key="1">
    <citation type="submission" date="2023-02" db="EMBL/GenBank/DDBJ databases">
        <title>Identification and recombinant expression of a fungal hydrolase from Papiliotrema laurentii that hydrolyzes apple cutin and clears colloidal polyester polyurethane.</title>
        <authorList>
            <consortium name="DOE Joint Genome Institute"/>
            <person name="Roman V.A."/>
            <person name="Bojanowski C."/>
            <person name="Crable B.R."/>
            <person name="Wagner D.N."/>
            <person name="Hung C.S."/>
            <person name="Nadeau L.J."/>
            <person name="Schratz L."/>
            <person name="Haridas S."/>
            <person name="Pangilinan J."/>
            <person name="Lipzen A."/>
            <person name="Na H."/>
            <person name="Yan M."/>
            <person name="Ng V."/>
            <person name="Grigoriev I.V."/>
            <person name="Spatafora J.W."/>
            <person name="Barlow D."/>
            <person name="Biffinger J."/>
            <person name="Kelley-Loughnane N."/>
            <person name="Varaljay V.A."/>
            <person name="Crookes-Goodson W.J."/>
        </authorList>
    </citation>
    <scope>NUCLEOTIDE SEQUENCE</scope>
    <source>
        <strain evidence="7">5307AH</strain>
    </source>
</reference>
<dbReference type="InterPro" id="IPR018371">
    <property type="entry name" value="Chitin-binding_1_CS"/>
</dbReference>
<evidence type="ECO:0000256" key="3">
    <source>
        <dbReference type="ARBA" id="ARBA00023295"/>
    </source>
</evidence>
<keyword evidence="8" id="KW-1185">Reference proteome</keyword>
<dbReference type="PROSITE" id="PS00026">
    <property type="entry name" value="CHIT_BIND_I_1"/>
    <property type="match status" value="1"/>
</dbReference>
<feature type="transmembrane region" description="Helical" evidence="4">
    <location>
        <begin position="348"/>
        <end position="367"/>
    </location>
</feature>
<dbReference type="InterPro" id="IPR050546">
    <property type="entry name" value="Glycosyl_Hydrlase_16"/>
</dbReference>
<keyword evidence="3" id="KW-0326">Glycosidase</keyword>
<comment type="caution">
    <text evidence="7">The sequence shown here is derived from an EMBL/GenBank/DDBJ whole genome shotgun (WGS) entry which is preliminary data.</text>
</comment>
<evidence type="ECO:0000256" key="4">
    <source>
        <dbReference type="SAM" id="Phobius"/>
    </source>
</evidence>
<dbReference type="InterPro" id="IPR013320">
    <property type="entry name" value="ConA-like_dom_sf"/>
</dbReference>
<name>A0AAD9L871_PAPLA</name>
<organism evidence="7 8">
    <name type="scientific">Papiliotrema laurentii</name>
    <name type="common">Cryptococcus laurentii</name>
    <dbReference type="NCBI Taxonomy" id="5418"/>
    <lineage>
        <taxon>Eukaryota</taxon>
        <taxon>Fungi</taxon>
        <taxon>Dikarya</taxon>
        <taxon>Basidiomycota</taxon>
        <taxon>Agaricomycotina</taxon>
        <taxon>Tremellomycetes</taxon>
        <taxon>Tremellales</taxon>
        <taxon>Rhynchogastremaceae</taxon>
        <taxon>Papiliotrema</taxon>
    </lineage>
</organism>
<dbReference type="PANTHER" id="PTHR10963:SF22">
    <property type="entry name" value="GLYCOSIDASE CRH2-RELATED"/>
    <property type="match status" value="1"/>
</dbReference>